<name>A0A9X4RV65_9FLAO</name>
<dbReference type="Proteomes" id="UP001152599">
    <property type="component" value="Unassembled WGS sequence"/>
</dbReference>
<dbReference type="GO" id="GO:0006351">
    <property type="term" value="P:DNA-templated transcription"/>
    <property type="evidence" value="ECO:0007669"/>
    <property type="project" value="InterPro"/>
</dbReference>
<dbReference type="SMART" id="SM01409">
    <property type="entry name" value="RNA_pol_Rpb6"/>
    <property type="match status" value="1"/>
</dbReference>
<accession>A0A9X4RV65</accession>
<gene>
    <name evidence="3" type="ORF">NMK71_10635</name>
</gene>
<organism evidence="3 4">
    <name type="scientific">Profundicola chukchiensis</name>
    <dbReference type="NCBI Taxonomy" id="2961959"/>
    <lineage>
        <taxon>Bacteria</taxon>
        <taxon>Pseudomonadati</taxon>
        <taxon>Bacteroidota</taxon>
        <taxon>Flavobacteriia</taxon>
        <taxon>Flavobacteriales</taxon>
        <taxon>Weeksellaceae</taxon>
        <taxon>Profundicola</taxon>
    </lineage>
</organism>
<comment type="caution">
    <text evidence="3">The sequence shown here is derived from an EMBL/GenBank/DDBJ whole genome shotgun (WGS) entry which is preliminary data.</text>
</comment>
<dbReference type="GO" id="GO:0003899">
    <property type="term" value="F:DNA-directed RNA polymerase activity"/>
    <property type="evidence" value="ECO:0007669"/>
    <property type="project" value="InterPro"/>
</dbReference>
<dbReference type="EMBL" id="JANCMU010000007">
    <property type="protein sequence ID" value="MDG4946873.1"/>
    <property type="molecule type" value="Genomic_DNA"/>
</dbReference>
<reference evidence="3" key="1">
    <citation type="submission" date="2022-07" db="EMBL/GenBank/DDBJ databases">
        <title>Description and genome-wide analysis of Profundicola chukchiensis gen. nov., sp. nov., marine bacteria isolated from bottom sediments of the Chukchi Sea.</title>
        <authorList>
            <person name="Romanenko L."/>
            <person name="Otstavnykh N."/>
            <person name="Kurilenko V."/>
            <person name="Eremeev V."/>
            <person name="Velansky P."/>
            <person name="Mikhailov V."/>
            <person name="Isaeva M."/>
        </authorList>
    </citation>
    <scope>NUCLEOTIDE SEQUENCE</scope>
    <source>
        <strain evidence="3">KMM 9713</strain>
    </source>
</reference>
<keyword evidence="2" id="KW-0804">Transcription</keyword>
<keyword evidence="1 3" id="KW-0240">DNA-directed RNA polymerase</keyword>
<dbReference type="InterPro" id="IPR006110">
    <property type="entry name" value="Pol_omega/Rpo6/RPB6"/>
</dbReference>
<evidence type="ECO:0000313" key="3">
    <source>
        <dbReference type="EMBL" id="MDG4946873.1"/>
    </source>
</evidence>
<evidence type="ECO:0000256" key="2">
    <source>
        <dbReference type="ARBA" id="ARBA00023163"/>
    </source>
</evidence>
<evidence type="ECO:0000313" key="4">
    <source>
        <dbReference type="Proteomes" id="UP001152599"/>
    </source>
</evidence>
<dbReference type="RefSeq" id="WP_304417699.1">
    <property type="nucleotide sequence ID" value="NZ_JANAIE010000008.1"/>
</dbReference>
<evidence type="ECO:0000256" key="1">
    <source>
        <dbReference type="ARBA" id="ARBA00022478"/>
    </source>
</evidence>
<dbReference type="Pfam" id="PF01192">
    <property type="entry name" value="RNA_pol_Rpb6"/>
    <property type="match status" value="1"/>
</dbReference>
<dbReference type="GO" id="GO:0000428">
    <property type="term" value="C:DNA-directed RNA polymerase complex"/>
    <property type="evidence" value="ECO:0007669"/>
    <property type="project" value="UniProtKB-KW"/>
</dbReference>
<dbReference type="GO" id="GO:0003677">
    <property type="term" value="F:DNA binding"/>
    <property type="evidence" value="ECO:0007669"/>
    <property type="project" value="InterPro"/>
</dbReference>
<protein>
    <submittedName>
        <fullName evidence="3">DNA-directed RNA polymerase subunit omega</fullName>
    </submittedName>
</protein>
<keyword evidence="4" id="KW-1185">Reference proteome</keyword>
<dbReference type="AlphaFoldDB" id="A0A9X4RV65"/>
<sequence>MDYKNVEAELTTKTYNRDKIEEPTGNLYEAIAIMGKRAEQIQSELRTELLEKLDEFAAHSDSLEEIFENREQIEVSKFYERLPKPTAIAIKEWKDGNVYFRRPEKEIKIK</sequence>
<proteinExistence type="predicted"/>